<dbReference type="InterPro" id="IPR029047">
    <property type="entry name" value="HSP70_peptide-bd_sf"/>
</dbReference>
<keyword evidence="2" id="KW-1185">Reference proteome</keyword>
<dbReference type="Gene3D" id="2.60.34.10">
    <property type="entry name" value="Substrate Binding Domain Of DNAk, Chain A, domain 1"/>
    <property type="match status" value="1"/>
</dbReference>
<evidence type="ECO:0000313" key="1">
    <source>
        <dbReference type="EnsemblPlants" id="QL93p2025_0040:mrna"/>
    </source>
</evidence>
<evidence type="ECO:0000313" key="2">
    <source>
        <dbReference type="Proteomes" id="UP000594261"/>
    </source>
</evidence>
<reference evidence="1" key="1">
    <citation type="submission" date="2021-01" db="UniProtKB">
        <authorList>
            <consortium name="EnsemblPlants"/>
        </authorList>
    </citation>
    <scope>IDENTIFICATION</scope>
</reference>
<accession>A0A7N2N776</accession>
<sequence>MDEVFVLGAVVQKDLKLWVVSTSPTSKSEVFSTAADGQTSEEINVYQDKENVEAKVNEVMDAIFGGSTQAIKDAMAVLNQEIMVISITFW</sequence>
<dbReference type="SUPFAM" id="SSF100920">
    <property type="entry name" value="Heat shock protein 70kD (HSP70), peptide-binding domain"/>
    <property type="match status" value="1"/>
</dbReference>
<dbReference type="InParanoid" id="A0A7N2N776"/>
<dbReference type="AlphaFoldDB" id="A0A7N2N776"/>
<proteinExistence type="predicted"/>
<dbReference type="Gramene" id="QL93p2025_0040:mrna">
    <property type="protein sequence ID" value="QL93p2025_0040:mrna"/>
    <property type="gene ID" value="QL93p2025_0040"/>
</dbReference>
<dbReference type="EnsemblPlants" id="QL93p2025_0040:mrna">
    <property type="protein sequence ID" value="QL93p2025_0040:mrna"/>
    <property type="gene ID" value="QL93p2025_0040"/>
</dbReference>
<name>A0A7N2N776_QUELO</name>
<organism evidence="1 2">
    <name type="scientific">Quercus lobata</name>
    <name type="common">Valley oak</name>
    <dbReference type="NCBI Taxonomy" id="97700"/>
    <lineage>
        <taxon>Eukaryota</taxon>
        <taxon>Viridiplantae</taxon>
        <taxon>Streptophyta</taxon>
        <taxon>Embryophyta</taxon>
        <taxon>Tracheophyta</taxon>
        <taxon>Spermatophyta</taxon>
        <taxon>Magnoliopsida</taxon>
        <taxon>eudicotyledons</taxon>
        <taxon>Gunneridae</taxon>
        <taxon>Pentapetalae</taxon>
        <taxon>rosids</taxon>
        <taxon>fabids</taxon>
        <taxon>Fagales</taxon>
        <taxon>Fagaceae</taxon>
        <taxon>Quercus</taxon>
    </lineage>
</organism>
<protein>
    <submittedName>
        <fullName evidence="1">Uncharacterized protein</fullName>
    </submittedName>
</protein>
<dbReference type="Proteomes" id="UP000594261">
    <property type="component" value="Unassembled WGS sequence"/>
</dbReference>